<sequence length="120" mass="13305">MAASVLATRFVEDSTIPWETVGEGVKRKIMTYDANLMMVKVSFETGGIGTPHQHIHTQMSYVESGAFAITIADETKTLRAGDVYYIPPNIRHGAVCLESGILIDVFTPMREDFVYPSFCL</sequence>
<dbReference type="InterPro" id="IPR011051">
    <property type="entry name" value="RmlC_Cupin_sf"/>
</dbReference>
<dbReference type="PIRSF" id="PIRSF029883">
    <property type="entry name" value="KdgF"/>
    <property type="match status" value="1"/>
</dbReference>
<dbReference type="InterPro" id="IPR025499">
    <property type="entry name" value="KdgF"/>
</dbReference>
<dbReference type="Pfam" id="PF07883">
    <property type="entry name" value="Cupin_2"/>
    <property type="match status" value="1"/>
</dbReference>
<reference evidence="2 3" key="1">
    <citation type="submission" date="2020-02" db="EMBL/GenBank/DDBJ databases">
        <title>Draft genome sequence of two Spirosoma agri KCTC 52727 and Spirosoma terrae KCTC 52035.</title>
        <authorList>
            <person name="Rojas J."/>
            <person name="Ambika Manirajan B."/>
            <person name="Suarez C."/>
            <person name="Ratering S."/>
            <person name="Schnell S."/>
        </authorList>
    </citation>
    <scope>NUCLEOTIDE SEQUENCE [LARGE SCALE GENOMIC DNA]</scope>
    <source>
        <strain evidence="2 3">KCTC 52035</strain>
    </source>
</reference>
<organism evidence="2 3">
    <name type="scientific">Spirosoma terrae</name>
    <dbReference type="NCBI Taxonomy" id="1968276"/>
    <lineage>
        <taxon>Bacteria</taxon>
        <taxon>Pseudomonadati</taxon>
        <taxon>Bacteroidota</taxon>
        <taxon>Cytophagia</taxon>
        <taxon>Cytophagales</taxon>
        <taxon>Cytophagaceae</taxon>
        <taxon>Spirosoma</taxon>
    </lineage>
</organism>
<name>A0A6L9LEJ7_9BACT</name>
<evidence type="ECO:0000259" key="1">
    <source>
        <dbReference type="Pfam" id="PF07883"/>
    </source>
</evidence>
<comment type="caution">
    <text evidence="2">The sequence shown here is derived from an EMBL/GenBank/DDBJ whole genome shotgun (WGS) entry which is preliminary data.</text>
</comment>
<dbReference type="CDD" id="cd02238">
    <property type="entry name" value="cupin_KdgF"/>
    <property type="match status" value="1"/>
</dbReference>
<evidence type="ECO:0000313" key="2">
    <source>
        <dbReference type="EMBL" id="NDU99025.1"/>
    </source>
</evidence>
<dbReference type="AlphaFoldDB" id="A0A6L9LEJ7"/>
<evidence type="ECO:0000313" key="3">
    <source>
        <dbReference type="Proteomes" id="UP000474175"/>
    </source>
</evidence>
<dbReference type="EMBL" id="JAAFZH010000023">
    <property type="protein sequence ID" value="NDU99025.1"/>
    <property type="molecule type" value="Genomic_DNA"/>
</dbReference>
<dbReference type="RefSeq" id="WP_163955159.1">
    <property type="nucleotide sequence ID" value="NZ_JAAFZH010000023.1"/>
</dbReference>
<accession>A0A6L9LEJ7</accession>
<gene>
    <name evidence="2" type="ORF">GK108_29370</name>
</gene>
<dbReference type="Gene3D" id="2.60.120.10">
    <property type="entry name" value="Jelly Rolls"/>
    <property type="match status" value="1"/>
</dbReference>
<keyword evidence="3" id="KW-1185">Reference proteome</keyword>
<dbReference type="InterPro" id="IPR014710">
    <property type="entry name" value="RmlC-like_jellyroll"/>
</dbReference>
<proteinExistence type="predicted"/>
<dbReference type="Proteomes" id="UP000474175">
    <property type="component" value="Unassembled WGS sequence"/>
</dbReference>
<dbReference type="SUPFAM" id="SSF51182">
    <property type="entry name" value="RmlC-like cupins"/>
    <property type="match status" value="1"/>
</dbReference>
<dbReference type="PANTHER" id="PTHR40112:SF1">
    <property type="entry name" value="H2HPP ISOMERASE"/>
    <property type="match status" value="1"/>
</dbReference>
<dbReference type="PANTHER" id="PTHR40112">
    <property type="entry name" value="H2HPP ISOMERASE"/>
    <property type="match status" value="1"/>
</dbReference>
<dbReference type="InterPro" id="IPR052535">
    <property type="entry name" value="Bacilysin_H2HPP_isomerase"/>
</dbReference>
<protein>
    <submittedName>
        <fullName evidence="2">Cupin domain-containing protein</fullName>
    </submittedName>
</protein>
<feature type="domain" description="Cupin type-2" evidence="1">
    <location>
        <begin position="41"/>
        <end position="98"/>
    </location>
</feature>
<dbReference type="InterPro" id="IPR013096">
    <property type="entry name" value="Cupin_2"/>
</dbReference>